<dbReference type="SUPFAM" id="SSF52540">
    <property type="entry name" value="P-loop containing nucleoside triphosphate hydrolases"/>
    <property type="match status" value="1"/>
</dbReference>
<dbReference type="Gene3D" id="3.30.70.260">
    <property type="match status" value="1"/>
</dbReference>
<dbReference type="GO" id="GO:0006865">
    <property type="term" value="P:amino acid transport"/>
    <property type="evidence" value="ECO:0007669"/>
    <property type="project" value="UniProtKB-KW"/>
</dbReference>
<reference evidence="10" key="1">
    <citation type="submission" date="2021-01" db="EMBL/GenBank/DDBJ databases">
        <title>Genomic Encyclopedia of Type Strains, Phase IV (KMG-IV): sequencing the most valuable type-strain genomes for metagenomic binning, comparative biology and taxonomic classification.</title>
        <authorList>
            <person name="Goeker M."/>
        </authorList>
    </citation>
    <scope>NUCLEOTIDE SEQUENCE</scope>
    <source>
        <strain evidence="10">DSM 25523</strain>
    </source>
</reference>
<dbReference type="EMBL" id="JAFBEB010000001">
    <property type="protein sequence ID" value="MBM7588846.1"/>
    <property type="molecule type" value="Genomic_DNA"/>
</dbReference>
<dbReference type="CDD" id="cd03258">
    <property type="entry name" value="ABC_MetN_methionine_transporter"/>
    <property type="match status" value="1"/>
</dbReference>
<dbReference type="Gene3D" id="3.40.50.300">
    <property type="entry name" value="P-loop containing nucleotide triphosphate hydrolases"/>
    <property type="match status" value="1"/>
</dbReference>
<dbReference type="SMART" id="SM00930">
    <property type="entry name" value="NIL"/>
    <property type="match status" value="1"/>
</dbReference>
<gene>
    <name evidence="10" type="ORF">JOD01_000432</name>
</gene>
<keyword evidence="7" id="KW-0029">Amino-acid transport</keyword>
<dbReference type="InterPro" id="IPR003593">
    <property type="entry name" value="AAA+_ATPase"/>
</dbReference>
<sequence>MVELIELSKTYQSKNKTVHAVDNISLKIENGEIFGIVGYSGAGKSSLLRCINMLEKPTSGQVLIDGTDITKLSLPDLRRLRQSIGMIFQHFNLIANRTVAGNIAYPMEVAGKSKAEIANRTAELLELVELSDKANVYPAQLSGGQKQRVGIARALANDPKLLLCDEATSALDPKTTRSILNLLKRINQQLGISIVLITHEMEVVKEICHRVAIMSEGKIVETGTAFQIFANPQEEITKGFVNSVLDIQLPAHLLTDKGDNKQLIKVVFKGKEAEEPIIDSMLRNFSVKANFLHARIDYIQDTPMGVFVLELAGDLAERERAIAFLDRETAGTEVIPYVS</sequence>
<keyword evidence="6" id="KW-1278">Translocase</keyword>
<evidence type="ECO:0000256" key="8">
    <source>
        <dbReference type="ARBA" id="ARBA00023136"/>
    </source>
</evidence>
<keyword evidence="4" id="KW-0547">Nucleotide-binding</keyword>
<dbReference type="InterPro" id="IPR027417">
    <property type="entry name" value="P-loop_NTPase"/>
</dbReference>
<dbReference type="PROSITE" id="PS00211">
    <property type="entry name" value="ABC_TRANSPORTER_1"/>
    <property type="match status" value="1"/>
</dbReference>
<organism evidence="10 11">
    <name type="scientific">Brevibacillus fulvus</name>
    <dbReference type="NCBI Taxonomy" id="1125967"/>
    <lineage>
        <taxon>Bacteria</taxon>
        <taxon>Bacillati</taxon>
        <taxon>Bacillota</taxon>
        <taxon>Bacilli</taxon>
        <taxon>Bacillales</taxon>
        <taxon>Paenibacillaceae</taxon>
        <taxon>Brevibacillus</taxon>
    </lineage>
</organism>
<keyword evidence="11" id="KW-1185">Reference proteome</keyword>
<dbReference type="FunFam" id="3.40.50.300:FF:000056">
    <property type="entry name" value="Cell division ATP-binding protein FtsE"/>
    <property type="match status" value="1"/>
</dbReference>
<dbReference type="GO" id="GO:0005886">
    <property type="term" value="C:plasma membrane"/>
    <property type="evidence" value="ECO:0007669"/>
    <property type="project" value="UniProtKB-ARBA"/>
</dbReference>
<dbReference type="RefSeq" id="WP_204516566.1">
    <property type="nucleotide sequence ID" value="NZ_BAABIN010000009.1"/>
</dbReference>
<dbReference type="SUPFAM" id="SSF55021">
    <property type="entry name" value="ACT-like"/>
    <property type="match status" value="1"/>
</dbReference>
<evidence type="ECO:0000256" key="6">
    <source>
        <dbReference type="ARBA" id="ARBA00022967"/>
    </source>
</evidence>
<dbReference type="InterPro" id="IPR041701">
    <property type="entry name" value="MetN_ABC"/>
</dbReference>
<dbReference type="GO" id="GO:0016887">
    <property type="term" value="F:ATP hydrolysis activity"/>
    <property type="evidence" value="ECO:0007669"/>
    <property type="project" value="InterPro"/>
</dbReference>
<feature type="domain" description="ABC transporter" evidence="9">
    <location>
        <begin position="2"/>
        <end position="241"/>
    </location>
</feature>
<dbReference type="InterPro" id="IPR003439">
    <property type="entry name" value="ABC_transporter-like_ATP-bd"/>
</dbReference>
<dbReference type="PANTHER" id="PTHR43166">
    <property type="entry name" value="AMINO ACID IMPORT ATP-BINDING PROTEIN"/>
    <property type="match status" value="1"/>
</dbReference>
<evidence type="ECO:0000256" key="5">
    <source>
        <dbReference type="ARBA" id="ARBA00022840"/>
    </source>
</evidence>
<comment type="similarity">
    <text evidence="1">Belongs to the ABC transporter superfamily.</text>
</comment>
<keyword evidence="2" id="KW-0813">Transport</keyword>
<evidence type="ECO:0000256" key="4">
    <source>
        <dbReference type="ARBA" id="ARBA00022741"/>
    </source>
</evidence>
<keyword evidence="8" id="KW-0472">Membrane</keyword>
<dbReference type="PANTHER" id="PTHR43166:SF30">
    <property type="entry name" value="METHIONINE IMPORT ATP-BINDING PROTEIN METN"/>
    <property type="match status" value="1"/>
</dbReference>
<keyword evidence="3" id="KW-1003">Cell membrane</keyword>
<dbReference type="InterPro" id="IPR018449">
    <property type="entry name" value="NIL_domain"/>
</dbReference>
<name>A0A938XYM7_9BACL</name>
<evidence type="ECO:0000259" key="9">
    <source>
        <dbReference type="PROSITE" id="PS50893"/>
    </source>
</evidence>
<evidence type="ECO:0000256" key="1">
    <source>
        <dbReference type="ARBA" id="ARBA00005417"/>
    </source>
</evidence>
<dbReference type="AlphaFoldDB" id="A0A938XYM7"/>
<dbReference type="GO" id="GO:0005524">
    <property type="term" value="F:ATP binding"/>
    <property type="evidence" value="ECO:0007669"/>
    <property type="project" value="UniProtKB-KW"/>
</dbReference>
<evidence type="ECO:0000256" key="2">
    <source>
        <dbReference type="ARBA" id="ARBA00022448"/>
    </source>
</evidence>
<accession>A0A938XYM7</accession>
<dbReference type="Pfam" id="PF09383">
    <property type="entry name" value="NIL"/>
    <property type="match status" value="1"/>
</dbReference>
<evidence type="ECO:0000256" key="7">
    <source>
        <dbReference type="ARBA" id="ARBA00022970"/>
    </source>
</evidence>
<dbReference type="InterPro" id="IPR050086">
    <property type="entry name" value="MetN_ABC_transporter-like"/>
</dbReference>
<evidence type="ECO:0000313" key="11">
    <source>
        <dbReference type="Proteomes" id="UP000717624"/>
    </source>
</evidence>
<protein>
    <submittedName>
        <fullName evidence="10">D-methionine transport system ATP-binding protein</fullName>
    </submittedName>
</protein>
<dbReference type="Pfam" id="PF00005">
    <property type="entry name" value="ABC_tran"/>
    <property type="match status" value="1"/>
</dbReference>
<dbReference type="SMART" id="SM00382">
    <property type="entry name" value="AAA"/>
    <property type="match status" value="1"/>
</dbReference>
<proteinExistence type="inferred from homology"/>
<keyword evidence="5 10" id="KW-0067">ATP-binding</keyword>
<dbReference type="Proteomes" id="UP000717624">
    <property type="component" value="Unassembled WGS sequence"/>
</dbReference>
<dbReference type="InterPro" id="IPR045865">
    <property type="entry name" value="ACT-like_dom_sf"/>
</dbReference>
<dbReference type="InterPro" id="IPR017871">
    <property type="entry name" value="ABC_transporter-like_CS"/>
</dbReference>
<dbReference type="PROSITE" id="PS50893">
    <property type="entry name" value="ABC_TRANSPORTER_2"/>
    <property type="match status" value="1"/>
</dbReference>
<comment type="caution">
    <text evidence="10">The sequence shown here is derived from an EMBL/GenBank/DDBJ whole genome shotgun (WGS) entry which is preliminary data.</text>
</comment>
<evidence type="ECO:0000256" key="3">
    <source>
        <dbReference type="ARBA" id="ARBA00022475"/>
    </source>
</evidence>
<evidence type="ECO:0000313" key="10">
    <source>
        <dbReference type="EMBL" id="MBM7588846.1"/>
    </source>
</evidence>